<evidence type="ECO:0000256" key="2">
    <source>
        <dbReference type="SAM" id="SignalP"/>
    </source>
</evidence>
<reference evidence="3 4" key="1">
    <citation type="journal article" date="2021" name="Elife">
        <title>Chloroplast acquisition without the gene transfer in kleptoplastic sea slugs, Plakobranchus ocellatus.</title>
        <authorList>
            <person name="Maeda T."/>
            <person name="Takahashi S."/>
            <person name="Yoshida T."/>
            <person name="Shimamura S."/>
            <person name="Takaki Y."/>
            <person name="Nagai Y."/>
            <person name="Toyoda A."/>
            <person name="Suzuki Y."/>
            <person name="Arimoto A."/>
            <person name="Ishii H."/>
            <person name="Satoh N."/>
            <person name="Nishiyama T."/>
            <person name="Hasebe M."/>
            <person name="Maruyama T."/>
            <person name="Minagawa J."/>
            <person name="Obokata J."/>
            <person name="Shigenobu S."/>
        </authorList>
    </citation>
    <scope>NUCLEOTIDE SEQUENCE [LARGE SCALE GENOMIC DNA]</scope>
</reference>
<gene>
    <name evidence="3" type="ORF">PoB_000764400</name>
</gene>
<feature type="signal peptide" evidence="2">
    <location>
        <begin position="1"/>
        <end position="18"/>
    </location>
</feature>
<feature type="chain" id="PRO_5043988396" evidence="2">
    <location>
        <begin position="19"/>
        <end position="116"/>
    </location>
</feature>
<feature type="region of interest" description="Disordered" evidence="1">
    <location>
        <begin position="30"/>
        <end position="116"/>
    </location>
</feature>
<keyword evidence="2" id="KW-0732">Signal</keyword>
<evidence type="ECO:0000256" key="1">
    <source>
        <dbReference type="SAM" id="MobiDB-lite"/>
    </source>
</evidence>
<accession>A0AAV3YFQ8</accession>
<dbReference type="AlphaFoldDB" id="A0AAV3YFQ8"/>
<organism evidence="3 4">
    <name type="scientific">Plakobranchus ocellatus</name>
    <dbReference type="NCBI Taxonomy" id="259542"/>
    <lineage>
        <taxon>Eukaryota</taxon>
        <taxon>Metazoa</taxon>
        <taxon>Spiralia</taxon>
        <taxon>Lophotrochozoa</taxon>
        <taxon>Mollusca</taxon>
        <taxon>Gastropoda</taxon>
        <taxon>Heterobranchia</taxon>
        <taxon>Euthyneura</taxon>
        <taxon>Panpulmonata</taxon>
        <taxon>Sacoglossa</taxon>
        <taxon>Placobranchoidea</taxon>
        <taxon>Plakobranchidae</taxon>
        <taxon>Plakobranchus</taxon>
    </lineage>
</organism>
<sequence>MTCLPISLAALFLHIVSPLQDDLRLSGPLSGMGAGGGARIRDRRVPEDLRTDSLTPVPPTLLSEMINPDHSLSLQQGDLRLSGPPSGQGTGDGARTRDRMVPADLRADSLATVLPT</sequence>
<evidence type="ECO:0000313" key="4">
    <source>
        <dbReference type="Proteomes" id="UP000735302"/>
    </source>
</evidence>
<dbReference type="EMBL" id="BLXT01000880">
    <property type="protein sequence ID" value="GFN81138.1"/>
    <property type="molecule type" value="Genomic_DNA"/>
</dbReference>
<evidence type="ECO:0000313" key="3">
    <source>
        <dbReference type="EMBL" id="GFN81138.1"/>
    </source>
</evidence>
<protein>
    <submittedName>
        <fullName evidence="3">Uncharacterized protein</fullName>
    </submittedName>
</protein>
<feature type="compositionally biased region" description="Basic and acidic residues" evidence="1">
    <location>
        <begin position="94"/>
        <end position="107"/>
    </location>
</feature>
<feature type="compositionally biased region" description="Basic and acidic residues" evidence="1">
    <location>
        <begin position="39"/>
        <end position="51"/>
    </location>
</feature>
<keyword evidence="4" id="KW-1185">Reference proteome</keyword>
<comment type="caution">
    <text evidence="3">The sequence shown here is derived from an EMBL/GenBank/DDBJ whole genome shotgun (WGS) entry which is preliminary data.</text>
</comment>
<dbReference type="Proteomes" id="UP000735302">
    <property type="component" value="Unassembled WGS sequence"/>
</dbReference>
<name>A0AAV3YFQ8_9GAST</name>
<proteinExistence type="predicted"/>